<evidence type="ECO:0000259" key="13">
    <source>
        <dbReference type="PROSITE" id="PS50860"/>
    </source>
</evidence>
<comment type="subcellular location">
    <subcellularLocation>
        <location evidence="12">Mitochondrion</location>
    </subcellularLocation>
    <subcellularLocation>
        <location evidence="12">Cytoplasm</location>
    </subcellularLocation>
</comment>
<keyword evidence="9 12" id="KW-0648">Protein biosynthesis</keyword>
<dbReference type="SUPFAM" id="SSF101353">
    <property type="entry name" value="Putative anticodon-binding domain of alanyl-tRNA synthetase (AlaRS)"/>
    <property type="match status" value="1"/>
</dbReference>
<dbReference type="GO" id="GO:0008270">
    <property type="term" value="F:zinc ion binding"/>
    <property type="evidence" value="ECO:0007669"/>
    <property type="project" value="UniProtKB-UniRule"/>
</dbReference>
<evidence type="ECO:0000313" key="15">
    <source>
        <dbReference type="Proteomes" id="UP000054408"/>
    </source>
</evidence>
<dbReference type="InterPro" id="IPR023033">
    <property type="entry name" value="Ala_tRNA_ligase_euk/bac"/>
</dbReference>
<comment type="catalytic activity">
    <reaction evidence="11 12">
        <text>tRNA(Ala) + L-alanine + ATP = L-alanyl-tRNA(Ala) + AMP + diphosphate</text>
        <dbReference type="Rhea" id="RHEA:12540"/>
        <dbReference type="Rhea" id="RHEA-COMP:9657"/>
        <dbReference type="Rhea" id="RHEA-COMP:9923"/>
        <dbReference type="ChEBI" id="CHEBI:30616"/>
        <dbReference type="ChEBI" id="CHEBI:33019"/>
        <dbReference type="ChEBI" id="CHEBI:57972"/>
        <dbReference type="ChEBI" id="CHEBI:78442"/>
        <dbReference type="ChEBI" id="CHEBI:78497"/>
        <dbReference type="ChEBI" id="CHEBI:456215"/>
        <dbReference type="EC" id="6.1.1.7"/>
    </reaction>
</comment>
<organism evidence="14 15">
    <name type="scientific">Thecamonas trahens ATCC 50062</name>
    <dbReference type="NCBI Taxonomy" id="461836"/>
    <lineage>
        <taxon>Eukaryota</taxon>
        <taxon>Apusozoa</taxon>
        <taxon>Apusomonadida</taxon>
        <taxon>Apusomonadidae</taxon>
        <taxon>Thecamonas</taxon>
    </lineage>
</organism>
<dbReference type="InterPro" id="IPR045864">
    <property type="entry name" value="aa-tRNA-synth_II/BPL/LPL"/>
</dbReference>
<dbReference type="Pfam" id="PF01411">
    <property type="entry name" value="tRNA-synt_2c"/>
    <property type="match status" value="1"/>
</dbReference>
<keyword evidence="3 12" id="KW-0436">Ligase</keyword>
<dbReference type="Proteomes" id="UP000054408">
    <property type="component" value="Unassembled WGS sequence"/>
</dbReference>
<dbReference type="GO" id="GO:0005524">
    <property type="term" value="F:ATP binding"/>
    <property type="evidence" value="ECO:0007669"/>
    <property type="project" value="UniProtKB-UniRule"/>
</dbReference>
<evidence type="ECO:0000256" key="10">
    <source>
        <dbReference type="ARBA" id="ARBA00023146"/>
    </source>
</evidence>
<dbReference type="SUPFAM" id="SSF50447">
    <property type="entry name" value="Translation proteins"/>
    <property type="match status" value="1"/>
</dbReference>
<dbReference type="HAMAP" id="MF_00036_B">
    <property type="entry name" value="Ala_tRNA_synth_B"/>
    <property type="match status" value="1"/>
</dbReference>
<evidence type="ECO:0000256" key="4">
    <source>
        <dbReference type="ARBA" id="ARBA00022723"/>
    </source>
</evidence>
<proteinExistence type="inferred from homology"/>
<dbReference type="RefSeq" id="XP_013762880.1">
    <property type="nucleotide sequence ID" value="XM_013907426.1"/>
</dbReference>
<feature type="domain" description="Alanyl-transfer RNA synthetases family profile" evidence="13">
    <location>
        <begin position="11"/>
        <end position="770"/>
    </location>
</feature>
<dbReference type="FunFam" id="3.30.980.10:FF:000004">
    <property type="entry name" value="Alanine--tRNA ligase, cytoplasmic"/>
    <property type="match status" value="1"/>
</dbReference>
<dbReference type="EMBL" id="GL349433">
    <property type="protein sequence ID" value="KNC45891.1"/>
    <property type="molecule type" value="Genomic_DNA"/>
</dbReference>
<evidence type="ECO:0000256" key="9">
    <source>
        <dbReference type="ARBA" id="ARBA00022917"/>
    </source>
</evidence>
<dbReference type="InterPro" id="IPR009000">
    <property type="entry name" value="Transl_B-barrel_sf"/>
</dbReference>
<dbReference type="InterPro" id="IPR018165">
    <property type="entry name" value="Ala-tRNA-synth_IIc_core"/>
</dbReference>
<dbReference type="EC" id="6.1.1.7" evidence="12"/>
<dbReference type="PROSITE" id="PS50860">
    <property type="entry name" value="AA_TRNA_LIGASE_II_ALA"/>
    <property type="match status" value="1"/>
</dbReference>
<keyword evidence="8 12" id="KW-0694">RNA-binding</keyword>
<evidence type="ECO:0000256" key="6">
    <source>
        <dbReference type="ARBA" id="ARBA00022833"/>
    </source>
</evidence>
<feature type="binding site" evidence="12">
    <location>
        <position position="731"/>
    </location>
    <ligand>
        <name>Zn(2+)</name>
        <dbReference type="ChEBI" id="CHEBI:29105"/>
    </ligand>
</feature>
<keyword evidence="7 12" id="KW-0067">ATP-binding</keyword>
<keyword evidence="4 12" id="KW-0479">Metal-binding</keyword>
<dbReference type="InterPro" id="IPR018164">
    <property type="entry name" value="Ala-tRNA-synth_IIc_N"/>
</dbReference>
<feature type="binding site" evidence="12">
    <location>
        <position position="727"/>
    </location>
    <ligand>
        <name>Zn(2+)</name>
        <dbReference type="ChEBI" id="CHEBI:29105"/>
    </ligand>
</feature>
<dbReference type="PANTHER" id="PTHR11777">
    <property type="entry name" value="ALANYL-TRNA SYNTHETASE"/>
    <property type="match status" value="1"/>
</dbReference>
<keyword evidence="15" id="KW-1185">Reference proteome</keyword>
<evidence type="ECO:0000256" key="8">
    <source>
        <dbReference type="ARBA" id="ARBA00022884"/>
    </source>
</evidence>
<comment type="cofactor">
    <cofactor evidence="12">
        <name>Zn(2+)</name>
        <dbReference type="ChEBI" id="CHEBI:29105"/>
    </cofactor>
    <text evidence="12">Binds 1 zinc ion per subunit.</text>
</comment>
<keyword evidence="2 12" id="KW-0820">tRNA-binding</keyword>
<dbReference type="InterPro" id="IPR018163">
    <property type="entry name" value="Thr/Ala-tRNA-synth_IIc_edit"/>
</dbReference>
<keyword evidence="5 12" id="KW-0547">Nucleotide-binding</keyword>
<dbReference type="CDD" id="cd00673">
    <property type="entry name" value="AlaRS_core"/>
    <property type="match status" value="1"/>
</dbReference>
<dbReference type="AlphaFoldDB" id="A0A0L0D0Y8"/>
<dbReference type="GO" id="GO:0002161">
    <property type="term" value="F:aminoacyl-tRNA deacylase activity"/>
    <property type="evidence" value="ECO:0007669"/>
    <property type="project" value="TreeGrafter"/>
</dbReference>
<evidence type="ECO:0000256" key="3">
    <source>
        <dbReference type="ARBA" id="ARBA00022598"/>
    </source>
</evidence>
<dbReference type="InterPro" id="IPR002318">
    <property type="entry name" value="Ala-tRNA-lgiase_IIc"/>
</dbReference>
<evidence type="ECO:0000256" key="11">
    <source>
        <dbReference type="ARBA" id="ARBA00048300"/>
    </source>
</evidence>
<evidence type="ECO:0000256" key="12">
    <source>
        <dbReference type="HAMAP-Rule" id="MF_03133"/>
    </source>
</evidence>
<dbReference type="NCBIfam" id="TIGR00344">
    <property type="entry name" value="alaS"/>
    <property type="match status" value="1"/>
</dbReference>
<keyword evidence="10 12" id="KW-0030">Aminoacyl-tRNA synthetase</keyword>
<dbReference type="GO" id="GO:0005739">
    <property type="term" value="C:mitochondrion"/>
    <property type="evidence" value="ECO:0007669"/>
    <property type="project" value="UniProtKB-SubCell"/>
</dbReference>
<dbReference type="PANTHER" id="PTHR11777:SF9">
    <property type="entry name" value="ALANINE--TRNA LIGASE, CYTOPLASMIC"/>
    <property type="match status" value="1"/>
</dbReference>
<keyword evidence="12" id="KW-0496">Mitochondrion</keyword>
<dbReference type="STRING" id="461836.A0A0L0D0Y8"/>
<comment type="domain">
    <text evidence="12">Consists of three domains; the N-terminal catalytic domain, the editing domain and the C-terminal C-Ala domain. The editing domain removes incorrectly charged amino acids, while the C-Ala domain, along with tRNA(Ala), serves as a bridge to cooperatively bring together the editing and aminoacylation centers thus stimulating deacylation of misacylated tRNAs.</text>
</comment>
<dbReference type="SUPFAM" id="SSF55681">
    <property type="entry name" value="Class II aaRS and biotin synthetases"/>
    <property type="match status" value="1"/>
</dbReference>
<dbReference type="InterPro" id="IPR050058">
    <property type="entry name" value="Ala-tRNA_ligase"/>
</dbReference>
<keyword evidence="12" id="KW-0963">Cytoplasm</keyword>
<dbReference type="Gene3D" id="2.40.30.130">
    <property type="match status" value="1"/>
</dbReference>
<evidence type="ECO:0000256" key="5">
    <source>
        <dbReference type="ARBA" id="ARBA00022741"/>
    </source>
</evidence>
<comment type="similarity">
    <text evidence="1">Belongs to the class-II aminoacyl-tRNA synthetase family. Alax-L subfamily.</text>
</comment>
<comment type="function">
    <text evidence="12">Catalyzes the attachment of alanine to tRNA(Ala) in a two-step reaction: alanine is first activated by ATP to form Ala-AMP and then transferred to the acceptor end of tRNA(Ala). Also edits incorrectly charged tRNA(Ala) via its editing domain.</text>
</comment>
<dbReference type="GO" id="GO:0070143">
    <property type="term" value="P:mitochondrial alanyl-tRNA aminoacylation"/>
    <property type="evidence" value="ECO:0007669"/>
    <property type="project" value="UniProtKB-UniRule"/>
</dbReference>
<sequence>MSDTKITLPSTSGKDVRETFIKFFTSKYGHTFVPSSSVVPLNDPTLLFTNAGMNQFKPIFVGRADPLSAMAQLKSAANSQKCIRAGGKHNDLEDVGKDVYHHTFFEMLGNWSFGDYFKSEAIDMAWELLTSVFGIEADRLYATYFGGDEEAGLEPDLEARDIWLRYLPEDHVLPGNMKDNFWEMGETGPCGPCSELHYDRIGGRNAAHLVNMDVPEVLEIWNLVFMQYERTTDGLVTLPNQHVDTGAGLERIVSVLQNKMSNYDTDLFTPIFDAIREVTGAREYTGLVGDEDVDKIDMAYRVVADHVRMLTFSIADGGLPSNNGRGYVVRRVLRRAIRYVSEKLGGSLGSLHELVDVVIANFGEAFPEIAAKRDLVVEVITAEEVKFGRTLDRGVQLFKKFAEASTDGKLAGKVVFQLYDTYGFPTDLTELMAEERGLTIDWERYEAERLAAVERSRSAKSATGIVLETQAVDGFTSRGSTDDSAKFDDDCDEHATEVVGVYNYDERTFVEAVAAGTAAGTVFGIMTTTTNFYAEGGGQIYDSGTLAVGATADDAVPVLSIFNCQAYAGAVVHFGRLVEGAPADALTAGAEVWLLRDAARRSPIRANHTATHLLNHALRAVLGDHVGQRGSLVDEDKLRFDFSHNSRIEVAQVTAIEDHVRKIIVGKLPVYAKVVPLEDATNINGLQQVFGETYPSEVRVVSVGVAVDELLANPDSDQWPAYAIELCGGTHLSNSGEAEAFAVLSEESVGGGTRRMVAVTGDAAREAIGLAAHWRNEVTALTALPDEQLVGALPPVKTSVTTAKLAVGDKAALLATIDELVSRVVAFRKAKAQVLVDAAIESAAALAADSPDLAEGGVVVQVLDLGDVKKGLAKVMKAYASALPKASVVIINAGATGKVEYMATTPKGAAVTAKAVVAAINDAAGGRGGGKPTSAQGSAPSPADAPVDIDAVVAAANAALSA</sequence>
<feature type="binding site" evidence="12">
    <location>
        <position position="608"/>
    </location>
    <ligand>
        <name>Zn(2+)</name>
        <dbReference type="ChEBI" id="CHEBI:29105"/>
    </ligand>
</feature>
<dbReference type="SMART" id="SM00863">
    <property type="entry name" value="tRNA_SAD"/>
    <property type="match status" value="1"/>
</dbReference>
<dbReference type="GO" id="GO:0004813">
    <property type="term" value="F:alanine-tRNA ligase activity"/>
    <property type="evidence" value="ECO:0007669"/>
    <property type="project" value="UniProtKB-UniRule"/>
</dbReference>
<evidence type="ECO:0000256" key="1">
    <source>
        <dbReference type="ARBA" id="ARBA00008429"/>
    </source>
</evidence>
<evidence type="ECO:0000256" key="2">
    <source>
        <dbReference type="ARBA" id="ARBA00022555"/>
    </source>
</evidence>
<dbReference type="PRINTS" id="PR00980">
    <property type="entry name" value="TRNASYNTHALA"/>
</dbReference>
<dbReference type="eggNOG" id="KOG0188">
    <property type="taxonomic scope" value="Eukaryota"/>
</dbReference>
<dbReference type="Gene3D" id="3.10.310.40">
    <property type="match status" value="1"/>
</dbReference>
<dbReference type="InterPro" id="IPR012947">
    <property type="entry name" value="tRNA_SAD"/>
</dbReference>
<evidence type="ECO:0000256" key="7">
    <source>
        <dbReference type="ARBA" id="ARBA00022840"/>
    </source>
</evidence>
<dbReference type="SUPFAM" id="SSF55186">
    <property type="entry name" value="ThrRS/AlaRS common domain"/>
    <property type="match status" value="1"/>
</dbReference>
<feature type="binding site" evidence="12">
    <location>
        <position position="612"/>
    </location>
    <ligand>
        <name>Zn(2+)</name>
        <dbReference type="ChEBI" id="CHEBI:29105"/>
    </ligand>
</feature>
<protein>
    <recommendedName>
        <fullName evidence="12">Alanine--tRNA ligase</fullName>
        <ecNumber evidence="12">6.1.1.7</ecNumber>
    </recommendedName>
    <alternativeName>
        <fullName evidence="12">Alanyl-tRNA synthetase</fullName>
        <shortName evidence="12">AlaRS</shortName>
    </alternativeName>
</protein>
<keyword evidence="6 12" id="KW-0862">Zinc</keyword>
<dbReference type="GO" id="GO:0000049">
    <property type="term" value="F:tRNA binding"/>
    <property type="evidence" value="ECO:0007669"/>
    <property type="project" value="UniProtKB-KW"/>
</dbReference>
<dbReference type="Gene3D" id="3.30.930.10">
    <property type="entry name" value="Bira Bifunctional Protein, Domain 2"/>
    <property type="match status" value="1"/>
</dbReference>
<dbReference type="FunFam" id="3.30.930.10:FF:000011">
    <property type="entry name" value="Alanine--tRNA ligase, cytoplasmic"/>
    <property type="match status" value="1"/>
</dbReference>
<evidence type="ECO:0000313" key="14">
    <source>
        <dbReference type="EMBL" id="KNC45891.1"/>
    </source>
</evidence>
<dbReference type="InterPro" id="IPR018162">
    <property type="entry name" value="Ala-tRNA-ligase_IIc_anticod-bd"/>
</dbReference>
<dbReference type="Pfam" id="PF07973">
    <property type="entry name" value="tRNA_SAD"/>
    <property type="match status" value="1"/>
</dbReference>
<reference evidence="14 15" key="1">
    <citation type="submission" date="2010-05" db="EMBL/GenBank/DDBJ databases">
        <title>The Genome Sequence of Thecamonas trahens ATCC 50062.</title>
        <authorList>
            <consortium name="The Broad Institute Genome Sequencing Platform"/>
            <person name="Russ C."/>
            <person name="Cuomo C."/>
            <person name="Shea T."/>
            <person name="Young S.K."/>
            <person name="Zeng Q."/>
            <person name="Koehrsen M."/>
            <person name="Haas B."/>
            <person name="Borodovsky M."/>
            <person name="Guigo R."/>
            <person name="Alvarado L."/>
            <person name="Berlin A."/>
            <person name="Bochicchio J."/>
            <person name="Borenstein D."/>
            <person name="Chapman S."/>
            <person name="Chen Z."/>
            <person name="Freedman E."/>
            <person name="Gellesch M."/>
            <person name="Goldberg J."/>
            <person name="Griggs A."/>
            <person name="Gujja S."/>
            <person name="Heilman E."/>
            <person name="Heiman D."/>
            <person name="Hepburn T."/>
            <person name="Howarth C."/>
            <person name="Jen D."/>
            <person name="Larson L."/>
            <person name="Mehta T."/>
            <person name="Park D."/>
            <person name="Pearson M."/>
            <person name="Roberts A."/>
            <person name="Saif S."/>
            <person name="Shenoy N."/>
            <person name="Sisk P."/>
            <person name="Stolte C."/>
            <person name="Sykes S."/>
            <person name="Thomson T."/>
            <person name="Walk T."/>
            <person name="White J."/>
            <person name="Yandava C."/>
            <person name="Burger G."/>
            <person name="Gray M.W."/>
            <person name="Holland P.W.H."/>
            <person name="King N."/>
            <person name="Lang F.B.F."/>
            <person name="Roger A.J."/>
            <person name="Ruiz-Trillo I."/>
            <person name="Lander E."/>
            <person name="Nusbaum C."/>
        </authorList>
    </citation>
    <scope>NUCLEOTIDE SEQUENCE [LARGE SCALE GENOMIC DNA]</scope>
    <source>
        <strain evidence="14 15">ATCC 50062</strain>
    </source>
</reference>
<dbReference type="OMA" id="NKKDNFW"/>
<name>A0A0L0D0Y8_THETB</name>
<dbReference type="GeneID" id="25559838"/>
<gene>
    <name evidence="14" type="ORF">AMSG_00004</name>
</gene>
<dbReference type="OrthoDB" id="2423964at2759"/>
<accession>A0A0L0D0Y8</accession>
<dbReference type="Gene3D" id="3.30.980.10">
    <property type="entry name" value="Threonyl-trna Synthetase, Chain A, domain 2"/>
    <property type="match status" value="1"/>
</dbReference>
<comment type="subunit">
    <text evidence="12">Monomer.</text>
</comment>